<evidence type="ECO:0000313" key="3">
    <source>
        <dbReference type="Proteomes" id="UP000294933"/>
    </source>
</evidence>
<protein>
    <submittedName>
        <fullName evidence="2">Uncharacterized protein</fullName>
    </submittedName>
</protein>
<evidence type="ECO:0000313" key="2">
    <source>
        <dbReference type="EMBL" id="TDL18546.1"/>
    </source>
</evidence>
<dbReference type="VEuPathDB" id="FungiDB:BD410DRAFT_793090"/>
<organism evidence="2 3">
    <name type="scientific">Rickenella mellea</name>
    <dbReference type="NCBI Taxonomy" id="50990"/>
    <lineage>
        <taxon>Eukaryota</taxon>
        <taxon>Fungi</taxon>
        <taxon>Dikarya</taxon>
        <taxon>Basidiomycota</taxon>
        <taxon>Agaricomycotina</taxon>
        <taxon>Agaricomycetes</taxon>
        <taxon>Hymenochaetales</taxon>
        <taxon>Rickenellaceae</taxon>
        <taxon>Rickenella</taxon>
    </lineage>
</organism>
<reference evidence="2 3" key="1">
    <citation type="submission" date="2018-06" db="EMBL/GenBank/DDBJ databases">
        <title>A transcriptomic atlas of mushroom development highlights an independent origin of complex multicellularity.</title>
        <authorList>
            <consortium name="DOE Joint Genome Institute"/>
            <person name="Krizsan K."/>
            <person name="Almasi E."/>
            <person name="Merenyi Z."/>
            <person name="Sahu N."/>
            <person name="Viragh M."/>
            <person name="Koszo T."/>
            <person name="Mondo S."/>
            <person name="Kiss B."/>
            <person name="Balint B."/>
            <person name="Kues U."/>
            <person name="Barry K."/>
            <person name="Hegedus J.C."/>
            <person name="Henrissat B."/>
            <person name="Johnson J."/>
            <person name="Lipzen A."/>
            <person name="Ohm R."/>
            <person name="Nagy I."/>
            <person name="Pangilinan J."/>
            <person name="Yan J."/>
            <person name="Xiong Y."/>
            <person name="Grigoriev I.V."/>
            <person name="Hibbett D.S."/>
            <person name="Nagy L.G."/>
        </authorList>
    </citation>
    <scope>NUCLEOTIDE SEQUENCE [LARGE SCALE GENOMIC DNA]</scope>
    <source>
        <strain evidence="2 3">SZMC22713</strain>
    </source>
</reference>
<accession>A0A4Y7PU24</accession>
<dbReference type="AlphaFoldDB" id="A0A4Y7PU24"/>
<dbReference type="Proteomes" id="UP000294933">
    <property type="component" value="Unassembled WGS sequence"/>
</dbReference>
<feature type="chain" id="PRO_5021491703" evidence="1">
    <location>
        <begin position="20"/>
        <end position="126"/>
    </location>
</feature>
<dbReference type="EMBL" id="ML170206">
    <property type="protein sequence ID" value="TDL18546.1"/>
    <property type="molecule type" value="Genomic_DNA"/>
</dbReference>
<keyword evidence="3" id="KW-1185">Reference proteome</keyword>
<proteinExistence type="predicted"/>
<feature type="signal peptide" evidence="1">
    <location>
        <begin position="1"/>
        <end position="19"/>
    </location>
</feature>
<sequence>MRFSAALPLLPVFFNLCVALPQFPGAGTAENEDLILTAIGTAADGMHTTYEIIQTGTNSGKFPATETAVVGASDISFTIAVPEETLSLGGQCGYSSGIAVCTVEDNGSLVATATLTLADLGIPTDT</sequence>
<evidence type="ECO:0000256" key="1">
    <source>
        <dbReference type="SAM" id="SignalP"/>
    </source>
</evidence>
<name>A0A4Y7PU24_9AGAM</name>
<gene>
    <name evidence="2" type="ORF">BD410DRAFT_793090</name>
</gene>
<keyword evidence="1" id="KW-0732">Signal</keyword>